<feature type="transmembrane region" description="Helical" evidence="7">
    <location>
        <begin position="144"/>
        <end position="165"/>
    </location>
</feature>
<organism evidence="10 11">
    <name type="scientific">Cellulomonas algicola</name>
    <dbReference type="NCBI Taxonomy" id="2071633"/>
    <lineage>
        <taxon>Bacteria</taxon>
        <taxon>Bacillati</taxon>
        <taxon>Actinomycetota</taxon>
        <taxon>Actinomycetes</taxon>
        <taxon>Micrococcales</taxon>
        <taxon>Cellulomonadaceae</taxon>
        <taxon>Cellulomonas</taxon>
    </lineage>
</organism>
<feature type="region of interest" description="Disordered" evidence="8">
    <location>
        <begin position="1"/>
        <end position="38"/>
    </location>
</feature>
<evidence type="ECO:0000256" key="2">
    <source>
        <dbReference type="ARBA" id="ARBA00022448"/>
    </source>
</evidence>
<feature type="compositionally biased region" description="Basic and acidic residues" evidence="8">
    <location>
        <begin position="18"/>
        <end position="35"/>
    </location>
</feature>
<accession>A0A401UZT1</accession>
<dbReference type="EMBL" id="BHYL01000121">
    <property type="protein sequence ID" value="GCD20114.1"/>
    <property type="molecule type" value="Genomic_DNA"/>
</dbReference>
<dbReference type="Gene3D" id="1.10.3720.10">
    <property type="entry name" value="MetI-like"/>
    <property type="match status" value="1"/>
</dbReference>
<evidence type="ECO:0000256" key="7">
    <source>
        <dbReference type="RuleBase" id="RU363032"/>
    </source>
</evidence>
<feature type="transmembrane region" description="Helical" evidence="7">
    <location>
        <begin position="272"/>
        <end position="298"/>
    </location>
</feature>
<dbReference type="InterPro" id="IPR000515">
    <property type="entry name" value="MetI-like"/>
</dbReference>
<keyword evidence="6 7" id="KW-0472">Membrane</keyword>
<evidence type="ECO:0000256" key="5">
    <source>
        <dbReference type="ARBA" id="ARBA00022989"/>
    </source>
</evidence>
<feature type="transmembrane region" description="Helical" evidence="7">
    <location>
        <begin position="51"/>
        <end position="72"/>
    </location>
</feature>
<sequence length="394" mass="40775">MLQVMTRHGTPVVQARTTDARTVPRTEGAPHDARAARPGGDAVTRYLARRLGLAVLVLWAAYTVSFVVLYALPGDPVSIMYGGDSTDVTPEQLDALRAEYGLDQPLPVQYLTQLLDAVRGDLGTSVVSKQPVTTLLAQAIPPTAAIAGAALLLAVVGGGTLAVVATATRHRALAGFLLSLPPLGVAIPSFWFGLTLVQWFSFQLPIFPALGNQGFASIVLPAVTLALPTSAIIAQLLSRSLLHTLREPYVDTALAKGAGRVRVHLRHALRNAALPALTATGLVVGGLLSGAVVTETVFSRAGLGRLTATSVAAQDIPVVQGVVLVAATVYVLTNLLVDVVYPLLDPRIVTGGRAAGVTAEPDDAGRPAADEHATRPPSTAPAEHAHAVPAGGAR</sequence>
<feature type="region of interest" description="Disordered" evidence="8">
    <location>
        <begin position="355"/>
        <end position="394"/>
    </location>
</feature>
<dbReference type="Pfam" id="PF19300">
    <property type="entry name" value="BPD_transp_1_N"/>
    <property type="match status" value="1"/>
</dbReference>
<evidence type="ECO:0000313" key="10">
    <source>
        <dbReference type="EMBL" id="GCD20114.1"/>
    </source>
</evidence>
<feature type="domain" description="ABC transmembrane type-1" evidence="9">
    <location>
        <begin position="140"/>
        <end position="341"/>
    </location>
</feature>
<dbReference type="CDD" id="cd06261">
    <property type="entry name" value="TM_PBP2"/>
    <property type="match status" value="1"/>
</dbReference>
<protein>
    <submittedName>
        <fullName evidence="10">Peptide ABC transporter permease</fullName>
    </submittedName>
</protein>
<evidence type="ECO:0000313" key="11">
    <source>
        <dbReference type="Proteomes" id="UP000288246"/>
    </source>
</evidence>
<name>A0A401UZT1_9CELL</name>
<feature type="transmembrane region" description="Helical" evidence="7">
    <location>
        <begin position="318"/>
        <end position="344"/>
    </location>
</feature>
<dbReference type="InterPro" id="IPR045621">
    <property type="entry name" value="BPD_transp_1_N"/>
</dbReference>
<comment type="caution">
    <text evidence="10">The sequence shown here is derived from an EMBL/GenBank/DDBJ whole genome shotgun (WGS) entry which is preliminary data.</text>
</comment>
<dbReference type="AlphaFoldDB" id="A0A401UZT1"/>
<proteinExistence type="inferred from homology"/>
<dbReference type="InterPro" id="IPR035906">
    <property type="entry name" value="MetI-like_sf"/>
</dbReference>
<evidence type="ECO:0000256" key="1">
    <source>
        <dbReference type="ARBA" id="ARBA00004651"/>
    </source>
</evidence>
<dbReference type="Proteomes" id="UP000288246">
    <property type="component" value="Unassembled WGS sequence"/>
</dbReference>
<evidence type="ECO:0000256" key="4">
    <source>
        <dbReference type="ARBA" id="ARBA00022692"/>
    </source>
</evidence>
<keyword evidence="3" id="KW-1003">Cell membrane</keyword>
<reference evidence="10 11" key="1">
    <citation type="submission" date="2018-11" db="EMBL/GenBank/DDBJ databases">
        <title>Draft genome sequence of Cellulomonas takizawaensis strain TKZ-21.</title>
        <authorList>
            <person name="Yamamura H."/>
            <person name="Hayashi T."/>
            <person name="Hamada M."/>
            <person name="Serisawa Y."/>
            <person name="Matsuyama K."/>
            <person name="Nakagawa Y."/>
            <person name="Otoguro M."/>
            <person name="Yanagida F."/>
            <person name="Hayakawa M."/>
        </authorList>
    </citation>
    <scope>NUCLEOTIDE SEQUENCE [LARGE SCALE GENOMIC DNA]</scope>
    <source>
        <strain evidence="10 11">TKZ-21</strain>
    </source>
</reference>
<dbReference type="PROSITE" id="PS50928">
    <property type="entry name" value="ABC_TM1"/>
    <property type="match status" value="1"/>
</dbReference>
<feature type="compositionally biased region" description="Basic and acidic residues" evidence="8">
    <location>
        <begin position="363"/>
        <end position="374"/>
    </location>
</feature>
<comment type="similarity">
    <text evidence="7">Belongs to the binding-protein-dependent transport system permease family.</text>
</comment>
<comment type="subcellular location">
    <subcellularLocation>
        <location evidence="1 7">Cell membrane</location>
        <topology evidence="1 7">Multi-pass membrane protein</topology>
    </subcellularLocation>
</comment>
<keyword evidence="4 7" id="KW-0812">Transmembrane</keyword>
<evidence type="ECO:0000256" key="3">
    <source>
        <dbReference type="ARBA" id="ARBA00022475"/>
    </source>
</evidence>
<evidence type="ECO:0000256" key="6">
    <source>
        <dbReference type="ARBA" id="ARBA00023136"/>
    </source>
</evidence>
<dbReference type="PANTHER" id="PTHR43163:SF6">
    <property type="entry name" value="DIPEPTIDE TRANSPORT SYSTEM PERMEASE PROTEIN DPPB-RELATED"/>
    <property type="match status" value="1"/>
</dbReference>
<keyword evidence="5 7" id="KW-1133">Transmembrane helix</keyword>
<dbReference type="SUPFAM" id="SSF161098">
    <property type="entry name" value="MetI-like"/>
    <property type="match status" value="1"/>
</dbReference>
<dbReference type="GO" id="GO:0005886">
    <property type="term" value="C:plasma membrane"/>
    <property type="evidence" value="ECO:0007669"/>
    <property type="project" value="UniProtKB-SubCell"/>
</dbReference>
<feature type="transmembrane region" description="Helical" evidence="7">
    <location>
        <begin position="214"/>
        <end position="237"/>
    </location>
</feature>
<keyword evidence="2 7" id="KW-0813">Transport</keyword>
<dbReference type="PANTHER" id="PTHR43163">
    <property type="entry name" value="DIPEPTIDE TRANSPORT SYSTEM PERMEASE PROTEIN DPPB-RELATED"/>
    <property type="match status" value="1"/>
</dbReference>
<dbReference type="GO" id="GO:0055085">
    <property type="term" value="P:transmembrane transport"/>
    <property type="evidence" value="ECO:0007669"/>
    <property type="project" value="InterPro"/>
</dbReference>
<dbReference type="Pfam" id="PF00528">
    <property type="entry name" value="BPD_transp_1"/>
    <property type="match status" value="1"/>
</dbReference>
<evidence type="ECO:0000256" key="8">
    <source>
        <dbReference type="SAM" id="MobiDB-lite"/>
    </source>
</evidence>
<gene>
    <name evidence="10" type="ORF">CTKZ_16760</name>
</gene>
<evidence type="ECO:0000259" key="9">
    <source>
        <dbReference type="PROSITE" id="PS50928"/>
    </source>
</evidence>
<feature type="transmembrane region" description="Helical" evidence="7">
    <location>
        <begin position="172"/>
        <end position="194"/>
    </location>
</feature>
<keyword evidence="11" id="KW-1185">Reference proteome</keyword>